<keyword evidence="10" id="KW-1185">Reference proteome</keyword>
<evidence type="ECO:0000313" key="10">
    <source>
        <dbReference type="Proteomes" id="UP001546774"/>
    </source>
</evidence>
<dbReference type="SUPFAM" id="SSF51735">
    <property type="entry name" value="NAD(P)-binding Rossmann-fold domains"/>
    <property type="match status" value="1"/>
</dbReference>
<dbReference type="NCBIfam" id="NF004198">
    <property type="entry name" value="PRK05653.1-3"/>
    <property type="match status" value="1"/>
</dbReference>
<keyword evidence="4 7" id="KW-0560">Oxidoreductase</keyword>
<evidence type="ECO:0000256" key="4">
    <source>
        <dbReference type="ARBA" id="ARBA00023002"/>
    </source>
</evidence>
<dbReference type="Proteomes" id="UP001546774">
    <property type="component" value="Unassembled WGS sequence"/>
</dbReference>
<dbReference type="Gene3D" id="3.40.50.720">
    <property type="entry name" value="NAD(P)-binding Rossmann-like Domain"/>
    <property type="match status" value="1"/>
</dbReference>
<evidence type="ECO:0000256" key="7">
    <source>
        <dbReference type="RuleBase" id="RU366074"/>
    </source>
</evidence>
<comment type="caution">
    <text evidence="9">The sequence shown here is derived from an EMBL/GenBank/DDBJ whole genome shotgun (WGS) entry which is preliminary data.</text>
</comment>
<gene>
    <name evidence="9" type="primary">fabG</name>
    <name evidence="9" type="ORF">WMO37_12710</name>
</gene>
<comment type="subunit">
    <text evidence="7">Homotetramer.</text>
</comment>
<keyword evidence="5" id="KW-0753">Steroid metabolism</keyword>
<dbReference type="PRINTS" id="PR00081">
    <property type="entry name" value="GDHRDH"/>
</dbReference>
<sequence length="247" mass="25837">MQEMNGQIALVTGAGRGIGSAIAKSLAKEGATVIVNYAGNAQAAQDTVDSILKDGGSAEKYQCDVSDFAAVEEMIKYVVQKYEKIDILVNNAGITKDGLLLRMSEQDFKQVLAVNLGGTFHCIRHAAKYMIKQRSGRIINLASVVGLTGNAGQANYAASKAGVIGLTKSAAKELASRQITVNAIAPGYIDTDMTAVLSDSVKESVQSSIPLKRMGTAQDIAQAAVFLASDKASYITGQVLSVNGGMV</sequence>
<dbReference type="SMART" id="SM00822">
    <property type="entry name" value="PKS_KR"/>
    <property type="match status" value="1"/>
</dbReference>
<dbReference type="GO" id="GO:0004316">
    <property type="term" value="F:3-oxoacyl-[acyl-carrier-protein] reductase (NADPH) activity"/>
    <property type="evidence" value="ECO:0007669"/>
    <property type="project" value="UniProtKB-EC"/>
</dbReference>
<dbReference type="PANTHER" id="PTHR42879">
    <property type="entry name" value="3-OXOACYL-(ACYL-CARRIER-PROTEIN) REDUCTASE"/>
    <property type="match status" value="1"/>
</dbReference>
<keyword evidence="7" id="KW-0521">NADP</keyword>
<keyword evidence="7" id="KW-0276">Fatty acid metabolism</keyword>
<evidence type="ECO:0000256" key="2">
    <source>
        <dbReference type="ARBA" id="ARBA00006484"/>
    </source>
</evidence>
<reference evidence="9" key="1">
    <citation type="submission" date="2024-03" db="EMBL/GenBank/DDBJ databases">
        <title>Human intestinal bacterial collection.</title>
        <authorList>
            <person name="Pauvert C."/>
            <person name="Hitch T.C.A."/>
            <person name="Clavel T."/>
        </authorList>
    </citation>
    <scope>NUCLEOTIDE SEQUENCE [LARGE SCALE GENOMIC DNA]</scope>
    <source>
        <strain evidence="9">CLA-AA-H89B</strain>
    </source>
</reference>
<comment type="function">
    <text evidence="7">Catalyzes the NADPH-dependent reduction of beta-ketoacyl-ACP substrates to beta-hydroxyacyl-ACP products, the first reductive step in the elongation cycle of fatty acid biosynthesis.</text>
</comment>
<comment type="similarity">
    <text evidence="2 7">Belongs to the short-chain dehydrogenases/reductases (SDR) family.</text>
</comment>
<dbReference type="NCBIfam" id="NF009466">
    <property type="entry name" value="PRK12826.1-2"/>
    <property type="match status" value="1"/>
</dbReference>
<dbReference type="InterPro" id="IPR050259">
    <property type="entry name" value="SDR"/>
</dbReference>
<dbReference type="NCBIfam" id="NF005559">
    <property type="entry name" value="PRK07231.1"/>
    <property type="match status" value="1"/>
</dbReference>
<dbReference type="InterPro" id="IPR011284">
    <property type="entry name" value="3oxo_ACP_reduc"/>
</dbReference>
<dbReference type="PROSITE" id="PS00061">
    <property type="entry name" value="ADH_SHORT"/>
    <property type="match status" value="1"/>
</dbReference>
<dbReference type="CDD" id="cd05333">
    <property type="entry name" value="BKR_SDR_c"/>
    <property type="match status" value="1"/>
</dbReference>
<name>A0ABV1H998_9FIRM</name>
<dbReference type="InterPro" id="IPR020904">
    <property type="entry name" value="Sc_DH/Rdtase_CS"/>
</dbReference>
<keyword evidence="7" id="KW-0275">Fatty acid biosynthesis</keyword>
<comment type="pathway">
    <text evidence="1 7">Lipid metabolism; fatty acid biosynthesis.</text>
</comment>
<dbReference type="InterPro" id="IPR002347">
    <property type="entry name" value="SDR_fam"/>
</dbReference>
<accession>A0ABV1H998</accession>
<feature type="domain" description="Ketoreductase" evidence="8">
    <location>
        <begin position="7"/>
        <end position="187"/>
    </location>
</feature>
<dbReference type="PRINTS" id="PR00080">
    <property type="entry name" value="SDRFAMILY"/>
</dbReference>
<dbReference type="InterPro" id="IPR057326">
    <property type="entry name" value="KR_dom"/>
</dbReference>
<protein>
    <recommendedName>
        <fullName evidence="3 7">3-oxoacyl-[acyl-carrier-protein] reductase</fullName>
        <ecNumber evidence="3 7">1.1.1.100</ecNumber>
    </recommendedName>
</protein>
<evidence type="ECO:0000259" key="8">
    <source>
        <dbReference type="SMART" id="SM00822"/>
    </source>
</evidence>
<keyword evidence="7" id="KW-0444">Lipid biosynthesis</keyword>
<dbReference type="EMBL" id="JBBMFS010000013">
    <property type="protein sequence ID" value="MEQ2555851.1"/>
    <property type="molecule type" value="Genomic_DNA"/>
</dbReference>
<dbReference type="Pfam" id="PF13561">
    <property type="entry name" value="adh_short_C2"/>
    <property type="match status" value="1"/>
</dbReference>
<dbReference type="NCBIfam" id="NF004200">
    <property type="entry name" value="PRK05653.1-5"/>
    <property type="match status" value="1"/>
</dbReference>
<dbReference type="EC" id="1.1.1.100" evidence="3 7"/>
<dbReference type="InterPro" id="IPR036291">
    <property type="entry name" value="NAD(P)-bd_dom_sf"/>
</dbReference>
<dbReference type="PANTHER" id="PTHR42879:SF2">
    <property type="entry name" value="3-OXOACYL-[ACYL-CARRIER-PROTEIN] REDUCTASE FABG"/>
    <property type="match status" value="1"/>
</dbReference>
<dbReference type="NCBIfam" id="TIGR01830">
    <property type="entry name" value="3oxo_ACP_reduc"/>
    <property type="match status" value="1"/>
</dbReference>
<organism evidence="9 10">
    <name type="scientific">Lachnospira intestinalis</name>
    <dbReference type="NCBI Taxonomy" id="3133158"/>
    <lineage>
        <taxon>Bacteria</taxon>
        <taxon>Bacillati</taxon>
        <taxon>Bacillota</taxon>
        <taxon>Clostridia</taxon>
        <taxon>Lachnospirales</taxon>
        <taxon>Lachnospiraceae</taxon>
        <taxon>Lachnospira</taxon>
    </lineage>
</organism>
<evidence type="ECO:0000256" key="1">
    <source>
        <dbReference type="ARBA" id="ARBA00005194"/>
    </source>
</evidence>
<evidence type="ECO:0000256" key="3">
    <source>
        <dbReference type="ARBA" id="ARBA00012948"/>
    </source>
</evidence>
<evidence type="ECO:0000256" key="6">
    <source>
        <dbReference type="ARBA" id="ARBA00048508"/>
    </source>
</evidence>
<comment type="catalytic activity">
    <reaction evidence="6 7">
        <text>a (3R)-hydroxyacyl-[ACP] + NADP(+) = a 3-oxoacyl-[ACP] + NADPH + H(+)</text>
        <dbReference type="Rhea" id="RHEA:17397"/>
        <dbReference type="Rhea" id="RHEA-COMP:9916"/>
        <dbReference type="Rhea" id="RHEA-COMP:9945"/>
        <dbReference type="ChEBI" id="CHEBI:15378"/>
        <dbReference type="ChEBI" id="CHEBI:57783"/>
        <dbReference type="ChEBI" id="CHEBI:58349"/>
        <dbReference type="ChEBI" id="CHEBI:78776"/>
        <dbReference type="ChEBI" id="CHEBI:78827"/>
        <dbReference type="EC" id="1.1.1.100"/>
    </reaction>
</comment>
<keyword evidence="7" id="KW-0443">Lipid metabolism</keyword>
<evidence type="ECO:0000256" key="5">
    <source>
        <dbReference type="ARBA" id="ARBA00023221"/>
    </source>
</evidence>
<proteinExistence type="inferred from homology"/>
<evidence type="ECO:0000313" key="9">
    <source>
        <dbReference type="EMBL" id="MEQ2555851.1"/>
    </source>
</evidence>